<dbReference type="EMBL" id="AP018448">
    <property type="protein sequence ID" value="BBC32449.1"/>
    <property type="molecule type" value="Genomic_DNA"/>
</dbReference>
<reference evidence="2 3" key="1">
    <citation type="journal article" date="2010" name="ChemBioChem">
        <title>Cloning and characterization of the biosynthetic gene cluster of 16-membered macrolide antibiotic FD-891: involvement of a dual functional cytochrome P450 monooxygenase catalyzing epoxidation and hydroxylation.</title>
        <authorList>
            <person name="Kudo F."/>
            <person name="Motegi A."/>
            <person name="Mizoue K."/>
            <person name="Eguchi T."/>
        </authorList>
    </citation>
    <scope>NUCLEOTIDE SEQUENCE [LARGE SCALE GENOMIC DNA]</scope>
    <source>
        <strain evidence="2 3">A-8890</strain>
    </source>
</reference>
<evidence type="ECO:0000313" key="3">
    <source>
        <dbReference type="Proteomes" id="UP001321542"/>
    </source>
</evidence>
<name>A0ABM7F905_9ACTN</name>
<protein>
    <submittedName>
        <fullName evidence="2">Uncharacterized protein</fullName>
    </submittedName>
</protein>
<sequence>MATKFPPSSSSSPDAPLYRPHSKPRHRLSQRYWEAIDPTRARLPHCTRLYDSSVLLPHSATLRAGAEEHLPRVLDKLVRHAGQLRDWAAGRRIAAA</sequence>
<organism evidence="2 3">
    <name type="scientific">Streptomyces graminofaciens</name>
    <dbReference type="NCBI Taxonomy" id="68212"/>
    <lineage>
        <taxon>Bacteria</taxon>
        <taxon>Bacillati</taxon>
        <taxon>Actinomycetota</taxon>
        <taxon>Actinomycetes</taxon>
        <taxon>Kitasatosporales</taxon>
        <taxon>Streptomycetaceae</taxon>
        <taxon>Streptomyces</taxon>
    </lineage>
</organism>
<dbReference type="Proteomes" id="UP001321542">
    <property type="component" value="Chromosome"/>
</dbReference>
<evidence type="ECO:0000256" key="1">
    <source>
        <dbReference type="SAM" id="MobiDB-lite"/>
    </source>
</evidence>
<proteinExistence type="predicted"/>
<keyword evidence="3" id="KW-1185">Reference proteome</keyword>
<gene>
    <name evidence="2" type="ORF">SGFS_037430</name>
</gene>
<feature type="compositionally biased region" description="Low complexity" evidence="1">
    <location>
        <begin position="1"/>
        <end position="13"/>
    </location>
</feature>
<accession>A0ABM7F905</accession>
<feature type="region of interest" description="Disordered" evidence="1">
    <location>
        <begin position="1"/>
        <end position="25"/>
    </location>
</feature>
<reference evidence="2 3" key="2">
    <citation type="journal article" date="2023" name="ChemBioChem">
        <title>Acyltransferase Domain Exchange between Two Independent Type I Polyketide Synthases in the Same Producer Strain of Macrolide Antibiotics.</title>
        <authorList>
            <person name="Kudo F."/>
            <person name="Kishikawa K."/>
            <person name="Tsuboi K."/>
            <person name="Kido T."/>
            <person name="Usui T."/>
            <person name="Hashimoto J."/>
            <person name="Shin-Ya K."/>
            <person name="Miyanaga A."/>
            <person name="Eguchi T."/>
        </authorList>
    </citation>
    <scope>NUCLEOTIDE SEQUENCE [LARGE SCALE GENOMIC DNA]</scope>
    <source>
        <strain evidence="2 3">A-8890</strain>
    </source>
</reference>
<evidence type="ECO:0000313" key="2">
    <source>
        <dbReference type="EMBL" id="BBC32449.1"/>
    </source>
</evidence>